<keyword evidence="1" id="KW-1133">Transmembrane helix</keyword>
<dbReference type="InterPro" id="IPR043148">
    <property type="entry name" value="TagF_C"/>
</dbReference>
<comment type="caution">
    <text evidence="2">The sequence shown here is derived from an EMBL/GenBank/DDBJ whole genome shotgun (WGS) entry which is preliminary data.</text>
</comment>
<dbReference type="AlphaFoldDB" id="T1D1J3"/>
<evidence type="ECO:0000313" key="2">
    <source>
        <dbReference type="EMBL" id="GAD19091.1"/>
    </source>
</evidence>
<dbReference type="STRING" id="1325130.HFN_0222"/>
<keyword evidence="1" id="KW-0812">Transmembrane</keyword>
<evidence type="ECO:0000313" key="3">
    <source>
        <dbReference type="Proteomes" id="UP000018143"/>
    </source>
</evidence>
<reference evidence="2 3" key="1">
    <citation type="journal article" date="2013" name="Genome Announc.">
        <title>Draft Genome Sequence of Helicobacter fennelliae Strain MRY12-0050, Isolated from a Bacteremia Patient.</title>
        <authorList>
            <person name="Rimbara E."/>
            <person name="Matsui M."/>
            <person name="Mori S."/>
            <person name="Suzuki S."/>
            <person name="Suzuki M."/>
            <person name="Kim H."/>
            <person name="Sekizuka T."/>
            <person name="Kuroda M."/>
            <person name="Shibayama K."/>
        </authorList>
    </citation>
    <scope>NUCLEOTIDE SEQUENCE [LARGE SCALE GENOMIC DNA]</scope>
    <source>
        <strain evidence="2 3">MRY12-0050</strain>
    </source>
</reference>
<sequence length="480" mass="53632">MRGLRSFSIRILALLACLHSVCFAYLDPGSGSLLLSSVVAIFISSIFFFKGIFYKISFLINGGGQAKAYLGKKIALDPTSLDSTNIVFYCEGKQYSNVFSPILDYFDLLHFPYIYYTSSPDDPLLTRAKSCTHSHFEFIGDPNKAWVKLNSLTANIVVMTTPALDVLQIRRSKGVKHYCHIIHSPASVDNYEVFALDYFDSVLVNSTIHEPFIREVEAVRGLKQKKLILSGCTYLDVLQAKLKAFQNTQKPNTESKTSKTILISPSWGREALLSKYGMQLITPLAEAGFEIIIRPHPQSFISESSLIVSLQNLTQSYPNVSWDTRTDNIYALDRTDLMIGDFSGVIFDFICLFEKPIITIETHFNVVGYDLEDTSFKEPWVCGVLKTIGKNIKAEQIPQIAQIADEILHSKESKQIQSNIKALKSSLWTYEGYGGEVCAKALLSLQQELLAQELNPSILSKVMQINSILGNQQKQGGINA</sequence>
<dbReference type="RefSeq" id="WP_023948232.1">
    <property type="nucleotide sequence ID" value="NZ_BASD01000014.1"/>
</dbReference>
<proteinExistence type="predicted"/>
<protein>
    <submittedName>
        <fullName evidence="2">Uncharacterized protein</fullName>
    </submittedName>
</protein>
<keyword evidence="3" id="KW-1185">Reference proteome</keyword>
<evidence type="ECO:0000256" key="1">
    <source>
        <dbReference type="SAM" id="Phobius"/>
    </source>
</evidence>
<dbReference type="InterPro" id="IPR007554">
    <property type="entry name" value="Glycerophosphate_synth"/>
</dbReference>
<name>T1D1J3_9HELI</name>
<organism evidence="2 3">
    <name type="scientific">Helicobacter fennelliae MRY12-0050</name>
    <dbReference type="NCBI Taxonomy" id="1325130"/>
    <lineage>
        <taxon>Bacteria</taxon>
        <taxon>Pseudomonadati</taxon>
        <taxon>Campylobacterota</taxon>
        <taxon>Epsilonproteobacteria</taxon>
        <taxon>Campylobacterales</taxon>
        <taxon>Helicobacteraceae</taxon>
        <taxon>Helicobacter</taxon>
    </lineage>
</organism>
<feature type="transmembrane region" description="Helical" evidence="1">
    <location>
        <begin position="34"/>
        <end position="53"/>
    </location>
</feature>
<dbReference type="Pfam" id="PF04464">
    <property type="entry name" value="Glyphos_transf"/>
    <property type="match status" value="1"/>
</dbReference>
<dbReference type="Proteomes" id="UP000018143">
    <property type="component" value="Unassembled WGS sequence"/>
</dbReference>
<dbReference type="EMBL" id="BASD01000014">
    <property type="protein sequence ID" value="GAD19091.1"/>
    <property type="molecule type" value="Genomic_DNA"/>
</dbReference>
<keyword evidence="1" id="KW-0472">Membrane</keyword>
<dbReference type="OrthoDB" id="9780552at2"/>
<dbReference type="GO" id="GO:0047355">
    <property type="term" value="F:CDP-glycerol glycerophosphotransferase activity"/>
    <property type="evidence" value="ECO:0007669"/>
    <property type="project" value="InterPro"/>
</dbReference>
<dbReference type="eggNOG" id="COG1887">
    <property type="taxonomic scope" value="Bacteria"/>
</dbReference>
<accession>T1D1J3</accession>
<dbReference type="GO" id="GO:0016020">
    <property type="term" value="C:membrane"/>
    <property type="evidence" value="ECO:0007669"/>
    <property type="project" value="InterPro"/>
</dbReference>
<dbReference type="Gene3D" id="3.40.50.12580">
    <property type="match status" value="1"/>
</dbReference>
<gene>
    <name evidence="2" type="ORF">HFN_0222</name>
</gene>